<reference evidence="1 2" key="1">
    <citation type="submission" date="2016-03" db="EMBL/GenBank/DDBJ databases">
        <authorList>
            <person name="Ploux O."/>
        </authorList>
    </citation>
    <scope>NUCLEOTIDE SEQUENCE [LARGE SCALE GENOMIC DNA]</scope>
    <source>
        <strain evidence="1 2">BER2</strain>
    </source>
</reference>
<evidence type="ECO:0000313" key="1">
    <source>
        <dbReference type="EMBL" id="KYG60783.1"/>
    </source>
</evidence>
<proteinExistence type="predicted"/>
<accession>A0A150WCU6</accession>
<protein>
    <recommendedName>
        <fullName evidence="3">Lipoprotein</fullName>
    </recommendedName>
</protein>
<gene>
    <name evidence="1" type="ORF">AZI85_12405</name>
</gene>
<name>A0A150WCU6_BDEBC</name>
<evidence type="ECO:0008006" key="3">
    <source>
        <dbReference type="Google" id="ProtNLM"/>
    </source>
</evidence>
<sequence>MMMKYISFLILAGTLLLSGCRTGGVILRETPLNVSETRRAVMSVIGEPRSVSQNGRELVSQFYDKKNKPIEKMDMARERYYTHVTVLGDQRPYDVQVEVLVEGRDEDGGFELLDRDDDRAGVIAEKIRRALNQSRDNRNVIDDFRSF</sequence>
<dbReference type="AlphaFoldDB" id="A0A150WCU6"/>
<evidence type="ECO:0000313" key="2">
    <source>
        <dbReference type="Proteomes" id="UP000075391"/>
    </source>
</evidence>
<dbReference type="Proteomes" id="UP000075391">
    <property type="component" value="Unassembled WGS sequence"/>
</dbReference>
<dbReference type="EMBL" id="LUKF01000019">
    <property type="protein sequence ID" value="KYG60783.1"/>
    <property type="molecule type" value="Genomic_DNA"/>
</dbReference>
<dbReference type="PROSITE" id="PS51257">
    <property type="entry name" value="PROKAR_LIPOPROTEIN"/>
    <property type="match status" value="1"/>
</dbReference>
<organism evidence="1 2">
    <name type="scientific">Bdellovibrio bacteriovorus</name>
    <dbReference type="NCBI Taxonomy" id="959"/>
    <lineage>
        <taxon>Bacteria</taxon>
        <taxon>Pseudomonadati</taxon>
        <taxon>Bdellovibrionota</taxon>
        <taxon>Bdellovibrionia</taxon>
        <taxon>Bdellovibrionales</taxon>
        <taxon>Pseudobdellovibrionaceae</taxon>
        <taxon>Bdellovibrio</taxon>
    </lineage>
</organism>
<comment type="caution">
    <text evidence="1">The sequence shown here is derived from an EMBL/GenBank/DDBJ whole genome shotgun (WGS) entry which is preliminary data.</text>
</comment>